<name>A0A6I5A0D7_9BACI</name>
<gene>
    <name evidence="3" type="ORF">GLW05_15885</name>
</gene>
<accession>A0A6I5A0D7</accession>
<dbReference type="Pfam" id="PF13115">
    <property type="entry name" value="YtkA"/>
    <property type="match status" value="1"/>
</dbReference>
<feature type="chain" id="PRO_5039723179" description="YtkA-like domain-containing protein" evidence="1">
    <location>
        <begin position="19"/>
        <end position="135"/>
    </location>
</feature>
<evidence type="ECO:0000256" key="1">
    <source>
        <dbReference type="SAM" id="SignalP"/>
    </source>
</evidence>
<evidence type="ECO:0000313" key="4">
    <source>
        <dbReference type="Proteomes" id="UP000468638"/>
    </source>
</evidence>
<dbReference type="InterPro" id="IPR032693">
    <property type="entry name" value="YtkA-like_dom"/>
</dbReference>
<sequence>MKNRMFLGMMLLMLFLAACESKPSSGEANESKHMEVQVMTVPEDIKSGEVSTLQAKVTIGGEEVNDVEKVKFELWKQGSTERQQRESKMQGKGMYSVQHIFEEKGVYNVAVSVTAQGLQKKVQKSVEVGDVNTDE</sequence>
<evidence type="ECO:0000259" key="2">
    <source>
        <dbReference type="Pfam" id="PF13115"/>
    </source>
</evidence>
<organism evidence="3 4">
    <name type="scientific">Pontibacillus yanchengensis</name>
    <dbReference type="NCBI Taxonomy" id="462910"/>
    <lineage>
        <taxon>Bacteria</taxon>
        <taxon>Bacillati</taxon>
        <taxon>Bacillota</taxon>
        <taxon>Bacilli</taxon>
        <taxon>Bacillales</taxon>
        <taxon>Bacillaceae</taxon>
        <taxon>Pontibacillus</taxon>
    </lineage>
</organism>
<dbReference type="Proteomes" id="UP000468638">
    <property type="component" value="Unassembled WGS sequence"/>
</dbReference>
<dbReference type="OrthoDB" id="2679563at2"/>
<keyword evidence="1" id="KW-0732">Signal</keyword>
<comment type="caution">
    <text evidence="3">The sequence shown here is derived from an EMBL/GenBank/DDBJ whole genome shotgun (WGS) entry which is preliminary data.</text>
</comment>
<feature type="signal peptide" evidence="1">
    <location>
        <begin position="1"/>
        <end position="18"/>
    </location>
</feature>
<protein>
    <recommendedName>
        <fullName evidence="2">YtkA-like domain-containing protein</fullName>
    </recommendedName>
</protein>
<dbReference type="EMBL" id="WMEQ01000013">
    <property type="protein sequence ID" value="MYL35064.1"/>
    <property type="molecule type" value="Genomic_DNA"/>
</dbReference>
<proteinExistence type="predicted"/>
<reference evidence="3 4" key="1">
    <citation type="submission" date="2019-11" db="EMBL/GenBank/DDBJ databases">
        <title>Genome sequences of 17 halophilic strains isolated from different environments.</title>
        <authorList>
            <person name="Furrow R.E."/>
        </authorList>
    </citation>
    <scope>NUCLEOTIDE SEQUENCE [LARGE SCALE GENOMIC DNA]</scope>
    <source>
        <strain evidence="3 4">22514_16_FS</strain>
    </source>
</reference>
<dbReference type="AlphaFoldDB" id="A0A6I5A0D7"/>
<dbReference type="PROSITE" id="PS51257">
    <property type="entry name" value="PROKAR_LIPOPROTEIN"/>
    <property type="match status" value="1"/>
</dbReference>
<dbReference type="RefSeq" id="WP_160850007.1">
    <property type="nucleotide sequence ID" value="NZ_WMEQ01000013.1"/>
</dbReference>
<evidence type="ECO:0000313" key="3">
    <source>
        <dbReference type="EMBL" id="MYL35064.1"/>
    </source>
</evidence>
<feature type="domain" description="YtkA-like" evidence="2">
    <location>
        <begin position="30"/>
        <end position="111"/>
    </location>
</feature>